<name>A0AAE3HLZ9_9GAMM</name>
<sequence length="360" mass="41611">MNEARPTTPTTGLAYAAARDWLPLCGLDHCPTLRHAWRHSRLTYERVDAALNDFDPAGEVVTLAAAGSLGRMEALPHSDCDLIVIIDDNLEGQADAARRIMEAVWARLESLDLKLPKSWGIFVEPTSMAALTRPDALGNLNDSRALFGKRLQCLLDSQPLFRPQQFRQLQHRLLDWYATAFLHEHADKTWTYLLNDLVRYYRSYAAWQQFELKIEHDDSWYIRNAKLRTSRLTMYAGLLLLIGECSRQTPSGKVDWLLDKLSLTPLERIAWVMQQYPGYEDELEHLFESYEVFLAAMNDESVRTALIERAPRDRADLPPEKIPEYQPIHDGSAEIMDILTRFILARGNDWSRRFLRYMLF</sequence>
<accession>A0AAE3HLZ9</accession>
<organism evidence="2 3">
    <name type="scientific">Methylohalomonas lacus</name>
    <dbReference type="NCBI Taxonomy" id="398773"/>
    <lineage>
        <taxon>Bacteria</taxon>
        <taxon>Pseudomonadati</taxon>
        <taxon>Pseudomonadota</taxon>
        <taxon>Gammaproteobacteria</taxon>
        <taxon>Methylohalomonadales</taxon>
        <taxon>Methylohalomonadaceae</taxon>
        <taxon>Methylohalomonas</taxon>
    </lineage>
</organism>
<dbReference type="Pfam" id="PF03445">
    <property type="entry name" value="DUF294"/>
    <property type="match status" value="1"/>
</dbReference>
<dbReference type="InterPro" id="IPR005105">
    <property type="entry name" value="GlnD_Uridyltrans_N"/>
</dbReference>
<dbReference type="GO" id="GO:0008773">
    <property type="term" value="F:[protein-PII] uridylyltransferase activity"/>
    <property type="evidence" value="ECO:0007669"/>
    <property type="project" value="InterPro"/>
</dbReference>
<protein>
    <recommendedName>
        <fullName evidence="1">Protein-PII uridylyltransferase N-terminal domain-containing protein</fullName>
    </recommendedName>
</protein>
<dbReference type="EMBL" id="JANUCT010000010">
    <property type="protein sequence ID" value="MCS3903584.1"/>
    <property type="molecule type" value="Genomic_DNA"/>
</dbReference>
<dbReference type="InterPro" id="IPR043519">
    <property type="entry name" value="NT_sf"/>
</dbReference>
<evidence type="ECO:0000313" key="3">
    <source>
        <dbReference type="Proteomes" id="UP001204445"/>
    </source>
</evidence>
<dbReference type="SUPFAM" id="SSF81301">
    <property type="entry name" value="Nucleotidyltransferase"/>
    <property type="match status" value="1"/>
</dbReference>
<keyword evidence="3" id="KW-1185">Reference proteome</keyword>
<proteinExistence type="predicted"/>
<reference evidence="2" key="1">
    <citation type="submission" date="2022-08" db="EMBL/GenBank/DDBJ databases">
        <title>Genomic Encyclopedia of Type Strains, Phase III (KMG-III): the genomes of soil and plant-associated and newly described type strains.</title>
        <authorList>
            <person name="Whitman W."/>
        </authorList>
    </citation>
    <scope>NUCLEOTIDE SEQUENCE</scope>
    <source>
        <strain evidence="2">HMT 1</strain>
    </source>
</reference>
<dbReference type="RefSeq" id="WP_259055447.1">
    <property type="nucleotide sequence ID" value="NZ_JANUCT010000010.1"/>
</dbReference>
<evidence type="ECO:0000313" key="2">
    <source>
        <dbReference type="EMBL" id="MCS3903584.1"/>
    </source>
</evidence>
<dbReference type="AlphaFoldDB" id="A0AAE3HLZ9"/>
<feature type="domain" description="Protein-PII uridylyltransferase N-terminal" evidence="1">
    <location>
        <begin position="42"/>
        <end position="113"/>
    </location>
</feature>
<gene>
    <name evidence="2" type="ORF">J2T55_001613</name>
</gene>
<dbReference type="Proteomes" id="UP001204445">
    <property type="component" value="Unassembled WGS sequence"/>
</dbReference>
<comment type="caution">
    <text evidence="2">The sequence shown here is derived from an EMBL/GenBank/DDBJ whole genome shotgun (WGS) entry which is preliminary data.</text>
</comment>
<evidence type="ECO:0000259" key="1">
    <source>
        <dbReference type="Pfam" id="PF03445"/>
    </source>
</evidence>